<evidence type="ECO:0000256" key="1">
    <source>
        <dbReference type="SAM" id="Phobius"/>
    </source>
</evidence>
<name>A0A4S8PR03_9ACTN</name>
<sequence>MPLLLDLLSVLACLAAVAAFVLVGLRLAVPDEPHATPDRPRPRLRRRLIGAAAAIGAFTVLTLATAAQTAFGAPLGDRVGVPVRVAEVGECDQPVLAFGLVKRCDLAAYSSTSPSTDWSGAPVVVSRTVPEPGDEVAQYEVSGWRAYVQVLPRDRTWRPVAEEARPDLTWLPAATMAAATLLAGTIARFAKRRSLPV</sequence>
<evidence type="ECO:0000313" key="3">
    <source>
        <dbReference type="Proteomes" id="UP000305792"/>
    </source>
</evidence>
<gene>
    <name evidence="2" type="ORF">E9998_01480</name>
</gene>
<accession>A0A4S8PR03</accession>
<dbReference type="RefSeq" id="WP_136527919.1">
    <property type="nucleotide sequence ID" value="NZ_STGX01000001.1"/>
</dbReference>
<feature type="transmembrane region" description="Helical" evidence="1">
    <location>
        <begin position="6"/>
        <end position="28"/>
    </location>
</feature>
<dbReference type="AlphaFoldDB" id="A0A4S8PR03"/>
<feature type="transmembrane region" description="Helical" evidence="1">
    <location>
        <begin position="170"/>
        <end position="190"/>
    </location>
</feature>
<dbReference type="Proteomes" id="UP000305792">
    <property type="component" value="Unassembled WGS sequence"/>
</dbReference>
<reference evidence="2 3" key="1">
    <citation type="journal article" date="2018" name="Int. J. Syst. Evol. Microbiol.">
        <title>Glycomyces paridis sp. nov., isolated from the medicinal plant Paris polyphylla.</title>
        <authorList>
            <person name="Fang X.M."/>
            <person name="Bai J.L."/>
            <person name="Su J."/>
            <person name="Zhao L.L."/>
            <person name="Liu H.Y."/>
            <person name="Ma B.P."/>
            <person name="Zhang Y.Q."/>
            <person name="Yu L.Y."/>
        </authorList>
    </citation>
    <scope>NUCLEOTIDE SEQUENCE [LARGE SCALE GENOMIC DNA]</scope>
    <source>
        <strain evidence="2 3">CPCC 204357</strain>
    </source>
</reference>
<dbReference type="EMBL" id="STGX01000001">
    <property type="protein sequence ID" value="THV32145.1"/>
    <property type="molecule type" value="Genomic_DNA"/>
</dbReference>
<keyword evidence="1" id="KW-1133">Transmembrane helix</keyword>
<dbReference type="OrthoDB" id="10010524at2"/>
<proteinExistence type="predicted"/>
<protein>
    <submittedName>
        <fullName evidence="2">Uncharacterized protein</fullName>
    </submittedName>
</protein>
<evidence type="ECO:0000313" key="2">
    <source>
        <dbReference type="EMBL" id="THV32145.1"/>
    </source>
</evidence>
<feature type="transmembrane region" description="Helical" evidence="1">
    <location>
        <begin position="48"/>
        <end position="71"/>
    </location>
</feature>
<keyword evidence="1" id="KW-0812">Transmembrane</keyword>
<comment type="caution">
    <text evidence="2">The sequence shown here is derived from an EMBL/GenBank/DDBJ whole genome shotgun (WGS) entry which is preliminary data.</text>
</comment>
<organism evidence="2 3">
    <name type="scientific">Glycomyces paridis</name>
    <dbReference type="NCBI Taxonomy" id="2126555"/>
    <lineage>
        <taxon>Bacteria</taxon>
        <taxon>Bacillati</taxon>
        <taxon>Actinomycetota</taxon>
        <taxon>Actinomycetes</taxon>
        <taxon>Glycomycetales</taxon>
        <taxon>Glycomycetaceae</taxon>
        <taxon>Glycomyces</taxon>
    </lineage>
</organism>
<keyword evidence="3" id="KW-1185">Reference proteome</keyword>
<keyword evidence="1" id="KW-0472">Membrane</keyword>